<evidence type="ECO:0000256" key="2">
    <source>
        <dbReference type="ARBA" id="ARBA00023315"/>
    </source>
</evidence>
<dbReference type="EMBL" id="MLCO01000102">
    <property type="protein sequence ID" value="ONG53379.1"/>
    <property type="molecule type" value="Genomic_DNA"/>
</dbReference>
<comment type="caution">
    <text evidence="4">The sequence shown here is derived from an EMBL/GenBank/DDBJ whole genome shotgun (WGS) entry which is preliminary data.</text>
</comment>
<sequence length="190" mass="19656">MTGLILRAVAPADQPALLALNNRHDGPVNALAAAGFATLCADAFLAVGAWGEAGELLGLMVALGPEGPLHGPNHGWIRAHHPEAVYVDRIVVEPAAQGMGIGRRLYAALAAVALQEGLHRLGCEVNLDPPNPESLAFHARLGFAPAGEARDPRNGKLVRYLLAEAAPLAAAGPAHFLRSAANHPCPAAPR</sequence>
<gene>
    <name evidence="4" type="ORF">BKE38_12260</name>
</gene>
<proteinExistence type="predicted"/>
<evidence type="ECO:0000259" key="3">
    <source>
        <dbReference type="PROSITE" id="PS51186"/>
    </source>
</evidence>
<dbReference type="InterPro" id="IPR000182">
    <property type="entry name" value="GNAT_dom"/>
</dbReference>
<dbReference type="InterPro" id="IPR016890">
    <property type="entry name" value="UCP028520"/>
</dbReference>
<dbReference type="InterPro" id="IPR050832">
    <property type="entry name" value="Bact_Acetyltransf"/>
</dbReference>
<keyword evidence="2" id="KW-0012">Acyltransferase</keyword>
<name>A0A1V2H207_9PROT</name>
<dbReference type="Gene3D" id="3.40.630.30">
    <property type="match status" value="1"/>
</dbReference>
<keyword evidence="1" id="KW-0808">Transferase</keyword>
<dbReference type="RefSeq" id="WP_076957642.1">
    <property type="nucleotide sequence ID" value="NZ_MLCO01000102.1"/>
</dbReference>
<dbReference type="PANTHER" id="PTHR43877">
    <property type="entry name" value="AMINOALKYLPHOSPHONATE N-ACETYLTRANSFERASE-RELATED-RELATED"/>
    <property type="match status" value="1"/>
</dbReference>
<organism evidence="4 5">
    <name type="scientific">Teichococcus deserti</name>
    <dbReference type="NCBI Taxonomy" id="1817963"/>
    <lineage>
        <taxon>Bacteria</taxon>
        <taxon>Pseudomonadati</taxon>
        <taxon>Pseudomonadota</taxon>
        <taxon>Alphaproteobacteria</taxon>
        <taxon>Acetobacterales</taxon>
        <taxon>Roseomonadaceae</taxon>
        <taxon>Roseomonas</taxon>
    </lineage>
</organism>
<feature type="domain" description="N-acetyltransferase" evidence="3">
    <location>
        <begin position="4"/>
        <end position="167"/>
    </location>
</feature>
<accession>A0A1V2H207</accession>
<dbReference type="AlphaFoldDB" id="A0A1V2H207"/>
<reference evidence="4 5" key="1">
    <citation type="submission" date="2016-10" db="EMBL/GenBank/DDBJ databases">
        <title>Draft Genome sequence of Roseomonas sp. strain M3.</title>
        <authorList>
            <person name="Subhash Y."/>
            <person name="Lee S."/>
        </authorList>
    </citation>
    <scope>NUCLEOTIDE SEQUENCE [LARGE SCALE GENOMIC DNA]</scope>
    <source>
        <strain evidence="4 5">M3</strain>
    </source>
</reference>
<dbReference type="InterPro" id="IPR016181">
    <property type="entry name" value="Acyl_CoA_acyltransferase"/>
</dbReference>
<dbReference type="PROSITE" id="PS51186">
    <property type="entry name" value="GNAT"/>
    <property type="match status" value="1"/>
</dbReference>
<keyword evidence="5" id="KW-1185">Reference proteome</keyword>
<protein>
    <recommendedName>
        <fullName evidence="3">N-acetyltransferase domain-containing protein</fullName>
    </recommendedName>
</protein>
<dbReference type="GO" id="GO:0016747">
    <property type="term" value="F:acyltransferase activity, transferring groups other than amino-acyl groups"/>
    <property type="evidence" value="ECO:0007669"/>
    <property type="project" value="InterPro"/>
</dbReference>
<evidence type="ECO:0000256" key="1">
    <source>
        <dbReference type="ARBA" id="ARBA00022679"/>
    </source>
</evidence>
<dbReference type="Pfam" id="PF00583">
    <property type="entry name" value="Acetyltransf_1"/>
    <property type="match status" value="1"/>
</dbReference>
<evidence type="ECO:0000313" key="4">
    <source>
        <dbReference type="EMBL" id="ONG53379.1"/>
    </source>
</evidence>
<dbReference type="PANTHER" id="PTHR43877:SF2">
    <property type="entry name" value="AMINOALKYLPHOSPHONATE N-ACETYLTRANSFERASE-RELATED"/>
    <property type="match status" value="1"/>
</dbReference>
<dbReference type="PIRSF" id="PIRSF028520">
    <property type="entry name" value="UCP028520"/>
    <property type="match status" value="1"/>
</dbReference>
<dbReference type="CDD" id="cd04301">
    <property type="entry name" value="NAT_SF"/>
    <property type="match status" value="1"/>
</dbReference>
<dbReference type="Proteomes" id="UP000188879">
    <property type="component" value="Unassembled WGS sequence"/>
</dbReference>
<evidence type="ECO:0000313" key="5">
    <source>
        <dbReference type="Proteomes" id="UP000188879"/>
    </source>
</evidence>
<dbReference type="SUPFAM" id="SSF55729">
    <property type="entry name" value="Acyl-CoA N-acyltransferases (Nat)"/>
    <property type="match status" value="1"/>
</dbReference>